<keyword evidence="2" id="KW-1185">Reference proteome</keyword>
<proteinExistence type="predicted"/>
<protein>
    <recommendedName>
        <fullName evidence="3">Gingipain domain-containing protein</fullName>
    </recommendedName>
</protein>
<comment type="caution">
    <text evidence="1">The sequence shown here is derived from an EMBL/GenBank/DDBJ whole genome shotgun (WGS) entry which is preliminary data.</text>
</comment>
<accession>A0ABR2NGV8</accession>
<evidence type="ECO:0000313" key="2">
    <source>
        <dbReference type="Proteomes" id="UP001396334"/>
    </source>
</evidence>
<dbReference type="Proteomes" id="UP001396334">
    <property type="component" value="Unassembled WGS sequence"/>
</dbReference>
<evidence type="ECO:0000313" key="1">
    <source>
        <dbReference type="EMBL" id="KAK8975240.1"/>
    </source>
</evidence>
<dbReference type="EMBL" id="JBBPBN010000149">
    <property type="protein sequence ID" value="KAK8975240.1"/>
    <property type="molecule type" value="Genomic_DNA"/>
</dbReference>
<name>A0ABR2NGV8_9ROSI</name>
<reference evidence="1 2" key="1">
    <citation type="journal article" date="2024" name="G3 (Bethesda)">
        <title>Genome assembly of Hibiscus sabdariffa L. provides insights into metabolisms of medicinal natural products.</title>
        <authorList>
            <person name="Kim T."/>
        </authorList>
    </citation>
    <scope>NUCLEOTIDE SEQUENCE [LARGE SCALE GENOMIC DNA]</scope>
    <source>
        <strain evidence="1">TK-2024</strain>
        <tissue evidence="1">Old leaves</tissue>
    </source>
</reference>
<gene>
    <name evidence="1" type="ORF">V6N11_046710</name>
</gene>
<sequence length="101" mass="11199">MHPKSKYLGSNPKLVWLGCCELGQHACLAPEKEWQMGQPLALGVVVGHPDDWSGPADHFHWPNGGAVSMNWFGLENTHDGGFLVMMKSLRVELHERTHLSG</sequence>
<organism evidence="1 2">
    <name type="scientific">Hibiscus sabdariffa</name>
    <name type="common">roselle</name>
    <dbReference type="NCBI Taxonomy" id="183260"/>
    <lineage>
        <taxon>Eukaryota</taxon>
        <taxon>Viridiplantae</taxon>
        <taxon>Streptophyta</taxon>
        <taxon>Embryophyta</taxon>
        <taxon>Tracheophyta</taxon>
        <taxon>Spermatophyta</taxon>
        <taxon>Magnoliopsida</taxon>
        <taxon>eudicotyledons</taxon>
        <taxon>Gunneridae</taxon>
        <taxon>Pentapetalae</taxon>
        <taxon>rosids</taxon>
        <taxon>malvids</taxon>
        <taxon>Malvales</taxon>
        <taxon>Malvaceae</taxon>
        <taxon>Malvoideae</taxon>
        <taxon>Hibiscus</taxon>
    </lineage>
</organism>
<evidence type="ECO:0008006" key="3">
    <source>
        <dbReference type="Google" id="ProtNLM"/>
    </source>
</evidence>